<feature type="transmembrane region" description="Helical" evidence="1">
    <location>
        <begin position="25"/>
        <end position="45"/>
    </location>
</feature>
<evidence type="ECO:0000313" key="3">
    <source>
        <dbReference type="Proteomes" id="UP001374579"/>
    </source>
</evidence>
<keyword evidence="3" id="KW-1185">Reference proteome</keyword>
<protein>
    <submittedName>
        <fullName evidence="2">Uncharacterized protein</fullName>
    </submittedName>
</protein>
<gene>
    <name evidence="2" type="ORF">V1264_016612</name>
</gene>
<organism evidence="2 3">
    <name type="scientific">Littorina saxatilis</name>
    <dbReference type="NCBI Taxonomy" id="31220"/>
    <lineage>
        <taxon>Eukaryota</taxon>
        <taxon>Metazoa</taxon>
        <taxon>Spiralia</taxon>
        <taxon>Lophotrochozoa</taxon>
        <taxon>Mollusca</taxon>
        <taxon>Gastropoda</taxon>
        <taxon>Caenogastropoda</taxon>
        <taxon>Littorinimorpha</taxon>
        <taxon>Littorinoidea</taxon>
        <taxon>Littorinidae</taxon>
        <taxon>Littorina</taxon>
    </lineage>
</organism>
<comment type="caution">
    <text evidence="2">The sequence shown here is derived from an EMBL/GenBank/DDBJ whole genome shotgun (WGS) entry which is preliminary data.</text>
</comment>
<keyword evidence="1" id="KW-1133">Transmembrane helix</keyword>
<keyword evidence="1" id="KW-0472">Membrane</keyword>
<name>A0AAN9BHV9_9CAEN</name>
<dbReference type="Proteomes" id="UP001374579">
    <property type="component" value="Unassembled WGS sequence"/>
</dbReference>
<proteinExistence type="predicted"/>
<accession>A0AAN9BHV9</accession>
<reference evidence="2 3" key="1">
    <citation type="submission" date="2024-02" db="EMBL/GenBank/DDBJ databases">
        <title>Chromosome-scale genome assembly of the rough periwinkle Littorina saxatilis.</title>
        <authorList>
            <person name="De Jode A."/>
            <person name="Faria R."/>
            <person name="Formenti G."/>
            <person name="Sims Y."/>
            <person name="Smith T.P."/>
            <person name="Tracey A."/>
            <person name="Wood J.M.D."/>
            <person name="Zagrodzka Z.B."/>
            <person name="Johannesson K."/>
            <person name="Butlin R.K."/>
            <person name="Leder E.H."/>
        </authorList>
    </citation>
    <scope>NUCLEOTIDE SEQUENCE [LARGE SCALE GENOMIC DNA]</scope>
    <source>
        <strain evidence="2">Snail1</strain>
        <tissue evidence="2">Muscle</tissue>
    </source>
</reference>
<evidence type="ECO:0000256" key="1">
    <source>
        <dbReference type="SAM" id="Phobius"/>
    </source>
</evidence>
<dbReference type="EMBL" id="JBAMIC010000007">
    <property type="protein sequence ID" value="KAK7105204.1"/>
    <property type="molecule type" value="Genomic_DNA"/>
</dbReference>
<dbReference type="AlphaFoldDB" id="A0AAN9BHV9"/>
<sequence>MLTLVAVVTLVQDLSLLTYGHVLPVAVYLAAALRIASYTCAAFLTQHERKHDVITSGVQFTFWIILLLCDVIPFYTYIMKEVYHTDLLKFVMLCVTFGGEAVQVVLFSFSEAPDYIKRSGYNSFEKHPCPEMTASFPNQMLFSWMTRYVYRGWRKDLEETDLFVLNPRDSSKMLVPPFEHQWEREKHTFKQSQLAKAEKDSYINLEETSIHIPAPSTSGKQNGLTETTSLVSDTAHSMFMPANSKAARADTIYGTGTEPGAVDSV</sequence>
<feature type="transmembrane region" description="Helical" evidence="1">
    <location>
        <begin position="57"/>
        <end position="78"/>
    </location>
</feature>
<evidence type="ECO:0000313" key="2">
    <source>
        <dbReference type="EMBL" id="KAK7105204.1"/>
    </source>
</evidence>
<keyword evidence="1" id="KW-0812">Transmembrane</keyword>